<dbReference type="KEGG" id="nas:GCU68_18990"/>
<dbReference type="GO" id="GO:0005829">
    <property type="term" value="C:cytosol"/>
    <property type="evidence" value="ECO:0007669"/>
    <property type="project" value="TreeGrafter"/>
</dbReference>
<organism evidence="3 4">
    <name type="scientific">Natronorubrum aibiense</name>
    <dbReference type="NCBI Taxonomy" id="348826"/>
    <lineage>
        <taxon>Archaea</taxon>
        <taxon>Methanobacteriati</taxon>
        <taxon>Methanobacteriota</taxon>
        <taxon>Stenosarchaea group</taxon>
        <taxon>Halobacteria</taxon>
        <taxon>Halobacteriales</taxon>
        <taxon>Natrialbaceae</taxon>
        <taxon>Natronorubrum</taxon>
    </lineage>
</organism>
<evidence type="ECO:0000313" key="3">
    <source>
        <dbReference type="EMBL" id="QFU84623.1"/>
    </source>
</evidence>
<dbReference type="SUPFAM" id="SSF89957">
    <property type="entry name" value="MTH1187/YkoF-like"/>
    <property type="match status" value="1"/>
</dbReference>
<proteinExistence type="inferred from homology"/>
<name>A0A5P9P920_9EURY</name>
<dbReference type="OrthoDB" id="10763at2157"/>
<dbReference type="EMBL" id="CP045490">
    <property type="protein sequence ID" value="QFU84623.1"/>
    <property type="molecule type" value="Genomic_DNA"/>
</dbReference>
<gene>
    <name evidence="3" type="ORF">GCU68_18990</name>
</gene>
<dbReference type="Gene3D" id="3.30.70.930">
    <property type="match status" value="1"/>
</dbReference>
<evidence type="ECO:0000256" key="1">
    <source>
        <dbReference type="ARBA" id="ARBA00010272"/>
    </source>
</evidence>
<keyword evidence="4" id="KW-1185">Reference proteome</keyword>
<dbReference type="GeneID" id="42303145"/>
<dbReference type="InterPro" id="IPR029756">
    <property type="entry name" value="MTH1187/YkoF-like"/>
</dbReference>
<evidence type="ECO:0000313" key="4">
    <source>
        <dbReference type="Proteomes" id="UP000326170"/>
    </source>
</evidence>
<dbReference type="Proteomes" id="UP000326170">
    <property type="component" value="Plasmid unnamed2"/>
</dbReference>
<dbReference type="Pfam" id="PF01910">
    <property type="entry name" value="Thiamine_BP"/>
    <property type="match status" value="1"/>
</dbReference>
<comment type="similarity">
    <text evidence="1">Belongs to the UPF0045 family.</text>
</comment>
<dbReference type="AlphaFoldDB" id="A0A5P9P920"/>
<keyword evidence="3" id="KW-0614">Plasmid</keyword>
<dbReference type="RefSeq" id="WP_152944183.1">
    <property type="nucleotide sequence ID" value="NZ_CP045490.1"/>
</dbReference>
<sequence>MTAIARLEIIPVREEHMSDHIAAALDELDQFEISYELTPMDTVIQADDVSEIFAATQAAHEALDEDRIITSLEIDHQPDREQHTADRVAAVEHELGRSAQG</sequence>
<dbReference type="InterPro" id="IPR002767">
    <property type="entry name" value="Thiamine_BP"/>
</dbReference>
<dbReference type="InterPro" id="IPR051614">
    <property type="entry name" value="UPF0045_domain"/>
</dbReference>
<protein>
    <submittedName>
        <fullName evidence="3">Dehydrogenase</fullName>
    </submittedName>
</protein>
<dbReference type="PANTHER" id="PTHR33777:SF1">
    <property type="entry name" value="UPF0045 PROTEIN ECM15"/>
    <property type="match status" value="1"/>
</dbReference>
<reference evidence="3 4" key="1">
    <citation type="journal article" date="2007" name="Int. J. Syst. Evol. Microbiol.">
        <title>Natronorubrum sulfidifaciens sp. nov., an extremely haloalkaliphilic archaeon isolated from Aiding salt lake in Xin-Jiang, China.</title>
        <authorList>
            <person name="Cui H.L."/>
            <person name="Tohty D."/>
            <person name="Liu H.C."/>
            <person name="Liu S.J."/>
            <person name="Oren A."/>
            <person name="Zhou P.J."/>
        </authorList>
    </citation>
    <scope>NUCLEOTIDE SEQUENCE [LARGE SCALE GENOMIC DNA]</scope>
    <source>
        <strain evidence="3 4">7-3</strain>
        <plasmid evidence="3">unnamed2</plasmid>
    </source>
</reference>
<evidence type="ECO:0000259" key="2">
    <source>
        <dbReference type="Pfam" id="PF01910"/>
    </source>
</evidence>
<dbReference type="PANTHER" id="PTHR33777">
    <property type="entry name" value="UPF0045 PROTEIN ECM15"/>
    <property type="match status" value="1"/>
</dbReference>
<feature type="domain" description="Thiamine-binding protein" evidence="2">
    <location>
        <begin position="6"/>
        <end position="92"/>
    </location>
</feature>
<geneLocation type="plasmid" evidence="3 4">
    <name>unnamed2</name>
</geneLocation>
<accession>A0A5P9P920</accession>